<feature type="compositionally biased region" description="Acidic residues" evidence="1">
    <location>
        <begin position="1"/>
        <end position="10"/>
    </location>
</feature>
<reference evidence="2 3" key="2">
    <citation type="submission" date="2017-10" db="EMBL/GenBank/DDBJ databases">
        <title>Genome analyses suggest a sexual origin of heterokaryosis in a supposedly ancient asexual fungus.</title>
        <authorList>
            <person name="Corradi N."/>
            <person name="Sedzielewska K."/>
            <person name="Noel J."/>
            <person name="Charron P."/>
            <person name="Farinelli L."/>
            <person name="Marton T."/>
            <person name="Kruger M."/>
            <person name="Pelin A."/>
            <person name="Brachmann A."/>
            <person name="Corradi N."/>
        </authorList>
    </citation>
    <scope>NUCLEOTIDE SEQUENCE [LARGE SCALE GENOMIC DNA]</scope>
    <source>
        <strain evidence="2 3">A1</strain>
    </source>
</reference>
<evidence type="ECO:0000256" key="1">
    <source>
        <dbReference type="SAM" id="MobiDB-lite"/>
    </source>
</evidence>
<accession>A0A2N0RRX0</accession>
<organism evidence="2 3">
    <name type="scientific">Rhizophagus irregularis</name>
    <dbReference type="NCBI Taxonomy" id="588596"/>
    <lineage>
        <taxon>Eukaryota</taxon>
        <taxon>Fungi</taxon>
        <taxon>Fungi incertae sedis</taxon>
        <taxon>Mucoromycota</taxon>
        <taxon>Glomeromycotina</taxon>
        <taxon>Glomeromycetes</taxon>
        <taxon>Glomerales</taxon>
        <taxon>Glomeraceae</taxon>
        <taxon>Rhizophagus</taxon>
    </lineage>
</organism>
<name>A0A2N0RRX0_9GLOM</name>
<dbReference type="EMBL" id="LLXH01000491">
    <property type="protein sequence ID" value="PKC66053.1"/>
    <property type="molecule type" value="Genomic_DNA"/>
</dbReference>
<evidence type="ECO:0000313" key="2">
    <source>
        <dbReference type="EMBL" id="PKC66053.1"/>
    </source>
</evidence>
<reference evidence="2 3" key="1">
    <citation type="submission" date="2017-10" db="EMBL/GenBank/DDBJ databases">
        <title>Extensive intraspecific genome diversity in a model arbuscular mycorrhizal fungus.</title>
        <authorList>
            <person name="Chen E.C.H."/>
            <person name="Morin E."/>
            <person name="Baudet D."/>
            <person name="Noel J."/>
            <person name="Ndikumana S."/>
            <person name="Charron P."/>
            <person name="St-Onge C."/>
            <person name="Giorgi J."/>
            <person name="Grigoriev I.V."/>
            <person name="Roux C."/>
            <person name="Martin F.M."/>
            <person name="Corradi N."/>
        </authorList>
    </citation>
    <scope>NUCLEOTIDE SEQUENCE [LARGE SCALE GENOMIC DNA]</scope>
    <source>
        <strain evidence="2 3">A1</strain>
    </source>
</reference>
<feature type="region of interest" description="Disordered" evidence="1">
    <location>
        <begin position="1"/>
        <end position="73"/>
    </location>
</feature>
<proteinExistence type="predicted"/>
<feature type="compositionally biased region" description="Polar residues" evidence="1">
    <location>
        <begin position="15"/>
        <end position="73"/>
    </location>
</feature>
<protein>
    <submittedName>
        <fullName evidence="2">Uncharacterized protein</fullName>
    </submittedName>
</protein>
<dbReference type="Proteomes" id="UP000232688">
    <property type="component" value="Unassembled WGS sequence"/>
</dbReference>
<dbReference type="VEuPathDB" id="FungiDB:RhiirA1_460260"/>
<dbReference type="AlphaFoldDB" id="A0A2N0RRX0"/>
<evidence type="ECO:0000313" key="3">
    <source>
        <dbReference type="Proteomes" id="UP000232688"/>
    </source>
</evidence>
<gene>
    <name evidence="2" type="ORF">RhiirA1_460260</name>
</gene>
<sequence length="73" mass="8065">MLETVEDEEPPPPYDNSTETKPSFTIFTSPSQQDYPTTQTDKPSLTISTSSSQQDYPTTQSIPTHSPTNPTSQ</sequence>
<comment type="caution">
    <text evidence="2">The sequence shown here is derived from an EMBL/GenBank/DDBJ whole genome shotgun (WGS) entry which is preliminary data.</text>
</comment>